<keyword evidence="4" id="KW-0175">Coiled coil</keyword>
<dbReference type="AlphaFoldDB" id="A0A1B6C9D1"/>
<feature type="domain" description="GCF C-terminal" evidence="6">
    <location>
        <begin position="535"/>
        <end position="745"/>
    </location>
</feature>
<dbReference type="Pfam" id="PF07842">
    <property type="entry name" value="GCFC"/>
    <property type="match status" value="1"/>
</dbReference>
<feature type="region of interest" description="Disordered" evidence="5">
    <location>
        <begin position="76"/>
        <end position="109"/>
    </location>
</feature>
<protein>
    <recommendedName>
        <fullName evidence="6">GCF C-terminal domain-containing protein</fullName>
    </recommendedName>
</protein>
<keyword evidence="3" id="KW-0539">Nucleus</keyword>
<evidence type="ECO:0000256" key="2">
    <source>
        <dbReference type="ARBA" id="ARBA00010801"/>
    </source>
</evidence>
<evidence type="ECO:0000313" key="7">
    <source>
        <dbReference type="EMBL" id="JAS10106.1"/>
    </source>
</evidence>
<dbReference type="PANTHER" id="PTHR12214:SF0">
    <property type="entry name" value="LD29489P"/>
    <property type="match status" value="1"/>
</dbReference>
<feature type="compositionally biased region" description="Basic and acidic residues" evidence="5">
    <location>
        <begin position="27"/>
        <end position="37"/>
    </location>
</feature>
<evidence type="ECO:0000256" key="3">
    <source>
        <dbReference type="ARBA" id="ARBA00023242"/>
    </source>
</evidence>
<feature type="coiled-coil region" evidence="4">
    <location>
        <begin position="365"/>
        <end position="392"/>
    </location>
</feature>
<comment type="subcellular location">
    <subcellularLocation>
        <location evidence="1">Nucleus</location>
    </subcellularLocation>
</comment>
<organism evidence="7">
    <name type="scientific">Clastoptera arizonana</name>
    <name type="common">Arizona spittle bug</name>
    <dbReference type="NCBI Taxonomy" id="38151"/>
    <lineage>
        <taxon>Eukaryota</taxon>
        <taxon>Metazoa</taxon>
        <taxon>Ecdysozoa</taxon>
        <taxon>Arthropoda</taxon>
        <taxon>Hexapoda</taxon>
        <taxon>Insecta</taxon>
        <taxon>Pterygota</taxon>
        <taxon>Neoptera</taxon>
        <taxon>Paraneoptera</taxon>
        <taxon>Hemiptera</taxon>
        <taxon>Auchenorrhyncha</taxon>
        <taxon>Cercopoidea</taxon>
        <taxon>Clastopteridae</taxon>
        <taxon>Clastoptera</taxon>
    </lineage>
</organism>
<dbReference type="InterPro" id="IPR022783">
    <property type="entry name" value="GCFC_dom"/>
</dbReference>
<dbReference type="PANTHER" id="PTHR12214">
    <property type="entry name" value="GC-RICH SEQUENCE DNA-BINDING FACTOR"/>
    <property type="match status" value="1"/>
</dbReference>
<dbReference type="GO" id="GO:0003677">
    <property type="term" value="F:DNA binding"/>
    <property type="evidence" value="ECO:0007669"/>
    <property type="project" value="InterPro"/>
</dbReference>
<evidence type="ECO:0000256" key="5">
    <source>
        <dbReference type="SAM" id="MobiDB-lite"/>
    </source>
</evidence>
<name>A0A1B6C9D1_9HEMI</name>
<dbReference type="GO" id="GO:0000398">
    <property type="term" value="P:mRNA splicing, via spliceosome"/>
    <property type="evidence" value="ECO:0007669"/>
    <property type="project" value="InterPro"/>
</dbReference>
<dbReference type="InterPro" id="IPR012890">
    <property type="entry name" value="GCFC2-like"/>
</dbReference>
<feature type="compositionally biased region" description="Basic residues" evidence="5">
    <location>
        <begin position="1"/>
        <end position="12"/>
    </location>
</feature>
<gene>
    <name evidence="7" type="ORF">g.27933</name>
</gene>
<dbReference type="GO" id="GO:0005634">
    <property type="term" value="C:nucleus"/>
    <property type="evidence" value="ECO:0007669"/>
    <property type="project" value="UniProtKB-SubCell"/>
</dbReference>
<feature type="region of interest" description="Disordered" evidence="5">
    <location>
        <begin position="1"/>
        <end position="55"/>
    </location>
</feature>
<accession>A0A1B6C9D1</accession>
<sequence>MSLFKKPKRNIRRRDFDSNEENEEEGDFKIDGQDSKKNVNVKTNDPKVKKEKKKQAVLSFHEELDEGDDGEIFQVKKSSQSKKIRKLMDKERKKKKDVKSDVNESSNTKENLSEITTIDEITIKIKNNLPINRVLNGREAEMAEIDGVSSEEEDDSGHKFSHPDLVKQMLKKGQIPDAAMIHAARKRRQQAREMGGDYIPIEDSSTKYETSKPSSNSKSRLIREDDNDGSDDEERIKMVVNTAAIDKERRREAFHTALENESEESDHGEEEEWEKQQIRKGVTGAQIAAVQQENMYYAYAMPPEAVGIAMPIEPPLPECVTLPVQVFPPLPMMGTGKVDHVSVAKRIQERLADIKEVSRRHALDRDERAAQLELLRKEIDQLKVEAPGLAERFRFYQDLRGYVTDLVECLDEKVVILVALEQRILNLYQKRATELISRRRQDMKDQAEEMALPSKNVPPKRDAIQVRRAAEREGRRIRRMKAREGKTTTKHVEGMSSDEEVTEMEASNFRTTKEQVEQDARHLFEDALDEFSTVKGILERFDSWKKTDKDAYAEAYVHICLPKVLGPLIRLQLLTWSPFVQGGIDLEKINWNHHLLMYSLRENETEGSLKTDPDVELVPRIVEKVMLPKLDQLVCAQWDPLSSSQTLALVSIVTKFLQDYPTLGPNSKVLTLLLNNIVNKMTDAVENDLYIPIYPPKMADGRMIAFFNRQFASAVKLLGNIVRWQGLLKDEVLYKIALDALLNRYLLLALRTCDTLDAALKCHMIGSVLPRVWLHAGSVPEQLVALFNQAKLLAQQLDSSKPVVRDILDKLSVFLKAIP</sequence>
<feature type="region of interest" description="Disordered" evidence="5">
    <location>
        <begin position="186"/>
        <end position="235"/>
    </location>
</feature>
<dbReference type="EMBL" id="GEDC01027192">
    <property type="protein sequence ID" value="JAS10106.1"/>
    <property type="molecule type" value="Transcribed_RNA"/>
</dbReference>
<evidence type="ECO:0000259" key="6">
    <source>
        <dbReference type="Pfam" id="PF07842"/>
    </source>
</evidence>
<evidence type="ECO:0000256" key="1">
    <source>
        <dbReference type="ARBA" id="ARBA00004123"/>
    </source>
</evidence>
<evidence type="ECO:0000256" key="4">
    <source>
        <dbReference type="SAM" id="Coils"/>
    </source>
</evidence>
<reference evidence="7" key="1">
    <citation type="submission" date="2015-12" db="EMBL/GenBank/DDBJ databases">
        <title>De novo transcriptome assembly of four potential Pierce s Disease insect vectors from Arizona vineyards.</title>
        <authorList>
            <person name="Tassone E.E."/>
        </authorList>
    </citation>
    <scope>NUCLEOTIDE SEQUENCE</scope>
</reference>
<proteinExistence type="inferred from homology"/>
<comment type="similarity">
    <text evidence="2">Belongs to the GCF family.</text>
</comment>